<feature type="compositionally biased region" description="Basic and acidic residues" evidence="1">
    <location>
        <begin position="577"/>
        <end position="605"/>
    </location>
</feature>
<feature type="compositionally biased region" description="Acidic residues" evidence="1">
    <location>
        <begin position="871"/>
        <end position="880"/>
    </location>
</feature>
<evidence type="ECO:0000313" key="4">
    <source>
        <dbReference type="Proteomes" id="UP001154078"/>
    </source>
</evidence>
<feature type="region of interest" description="Disordered" evidence="1">
    <location>
        <begin position="577"/>
        <end position="700"/>
    </location>
</feature>
<feature type="compositionally biased region" description="Basic and acidic residues" evidence="1">
    <location>
        <begin position="458"/>
        <end position="482"/>
    </location>
</feature>
<feature type="compositionally biased region" description="Basic and acidic residues" evidence="1">
    <location>
        <begin position="633"/>
        <end position="645"/>
    </location>
</feature>
<feature type="region of interest" description="Disordered" evidence="1">
    <location>
        <begin position="458"/>
        <end position="517"/>
    </location>
</feature>
<feature type="compositionally biased region" description="Basic and acidic residues" evidence="1">
    <location>
        <begin position="860"/>
        <end position="870"/>
    </location>
</feature>
<feature type="chain" id="PRO_5040466844" evidence="2">
    <location>
        <begin position="19"/>
        <end position="2632"/>
    </location>
</feature>
<sequence length="2632" mass="303776">MHRTFMLGVILFFTGSLALPPKIDQFLYYENTNEPIPDQPTSYDINDIPNYGMGQDVYAEDGAIRNKLYPTARFLKPQLEACVLCTGDIKFILNRNIYEIDIVTIYRLLLAQSRKTNGLDLKSIVQLVKDGKPIALSLTTILEDFVIIIKKTHPNIPAQEMSFLTDGSLQGLNENEVIKIVFIILTWDEILEDGHDISIEIDGKMWRLSKINLSRLIRLYLLVTHRNLALDLEITVSIRVSGKVIDIPLRRLHKIFYTKLIEKYRNTNMDLTIFNIFINEELQGLNVIEINTRTQAIFIEAFTEDGRFEIEIDGEYEEARGLNHLYRFIYEHIHDIPGGIGFDKPVSVRINVKKQFPLVEVLEHLLLIVEGFYATYPQFDVKLFRFFTPENLLTLTSDEIINGLKYHVDEIEMILEIKMDNIEKVAEEITIEVPLNSAETSTRVVKIMSKNLITTENETNKEDTIDNSEEDTKGDSKENTKDDSEEDTKDDSEEDTKDDSEEDSKDDSEEGTKDELVIEKDGYRKMLKKLEITEPELNQLFSEIFTQYPNTKDDIAKEEATTSEELLYNSKNTNDTESKIEIKDDENNKIDDETRALEDKDEAERVGITSGELLYYSKNTNKDESEMTNEDDSNNKINDETRSLEDDLAEEAASQLLYYSKNTNNDESQMKNKDDSNNKIHDETRALEDDLSEERETTSSELFYYSKNTTNDESQMESKDDLNKEIAALEYVIAEEAPNKDGSEMTNKDDSNNKINDETLALEDDLSEEAATSSELLYYSPNTNNDESQMEEYIIAEEAATTPGELLYYSKNTNIDESQMANRDDSNNKILDETRALEDDMAEERETTSGELLYYSPNTNKDESEMKSNDDPNEIDDETTSEPFIQTAKMVIVEEEVESLPNSAPYSDVNDVDILEIDIVKEDEDLRKDNPESPKKTLLVPSKYDEDYETYEQALQPKMEDVLYSDVNNIDVFKINIVKEDTNVQVNYPEPSPEEEIVLQAFYPYIKPISSLPNAYEEDKIYEYSLNDQMESKAELDIIDDTALEYDIAEDEGLLQANYPEVPEMFKDITESRGSYMGVKEFEKQYLEALYPYVKPISSLPNPYDEDDIYEHLLNVKMESEGVPLNDIIDDTRALEYDIEEDEGILQANYPEAHSMVKDITESLGSYMDEKKFEKQYLEALYPYVKPISSFPNAYDEDEIYEHSLNDQMESEAKLNDIIDYTRALEDDIAADEGLLQENYQQAHSMVKDITKSLGSHMDENELEKLYPESLHPNVKIFSNLPNAYEHSLNDQLESEAKLNDIIDYTRALEDDIAADEGLLQENYQETHSMVKDITKSIGSYMDENELEKVYHESLHPYVKIISNLPNAYEHSLNDQLESKAKLNDIIDYTRALEDDIAADEGLLQENYQEAHSMVKDITKSIGSYMDENELEKVYHESLHPYVKIISGLPNAYDEDEIYENSLNGQMESEAKLNDIIDYTRALEDDVAEEEGLLQENYQEAHSMVKDITKSLGSYMDENELEKVYHESLHPYVKIISGLPNAYDEDEIYEHSLKDQIESEAKLNDIIDYTRALGDDIASDEGLLQENYQEAHSIVKDITKSLGSYMDENELEKVYHESLHPYVKIISGLPNAYDEDEIYEHSLNDQMESEAKLNDIIDYTRALEDEIAADEGLLQENYQEAHSMVKDFTESLGSYMDENELEKVYHESLHPYVKIISSLPNAYDEDEIYEHSLNDQMESEAKFNDIIDHTRALEDDIAADEGLLRENYQEAHSMVKNFTESLGSYMDENELEKVYHESLHPYVKIISSLPNAYDEDEIYENSLNGQMESEAKFNDIIDYTRALEDNIAADEGLLQENYQEAHSMVKDITESLGSYMDENELEKLYPESLHPYVKIISSLPNAYDEDEIYEHSLNDQMESEAKFNDIIDHTRALEDDIAADEGLLRENYQEAHSMVKDFTESLGSYMDENELEKVYHESLHPYVKIISSLPNAYDEDEIYEHSLNDQMESEAKFNDIIDYTRALEDNIAADEGLLQENYQEAHSMVKDITESLGSYMDENELEKLYPESLHPYVKIISSLPNAYDEDEIYEHSLNDQMESEAKFNDIIDYTRALEDKIAADEGLLQENYQEAHSMVKDFTESLGSYMDKNELEKVYHESLHPYVKIISSLPNAYDEDEIYEHSLNDQMESEVKLIDIIDYTRALEDDIAADEGLLQENYQEAHSMVKEITKSLGSYMDENELEKVYPESLHPYVKIISSLPNAYDEDEIYEHSLESEAKFNDIIDYTRALEDDIAADEGLLQENYQEAHSMVKDITESLGYYMDENELEKVYHESLHPYVKIISSLPNAYDEDEIYEHSLESEAKFNDIIDYTRALEDDIAADEGLLQKNYQEAPAMVKDITESLGSYMDEYELEKLYLEALYPYAKPISSLPSAYDEDKIYEHSLNDQMKKENVPCHDIAKKEYLYSDVAEEELVQITPTIFKVNEDVMLINPQKKTDNTYGSGVLDNGITNIGCSDRIIYYQVTLPNGSCKQMALDELINRINIDKNARNTPVIIVNENESCTRQIKNFAKTLQKVRLAQELETIFEEEEDETVRNAFEIVRLRLLGKNNIRVYNNENTKQQPWFCRIHCH</sequence>
<keyword evidence="4" id="KW-1185">Reference proteome</keyword>
<reference evidence="3" key="1">
    <citation type="submission" date="2021-12" db="EMBL/GenBank/DDBJ databases">
        <authorList>
            <person name="King R."/>
        </authorList>
    </citation>
    <scope>NUCLEOTIDE SEQUENCE</scope>
</reference>
<feature type="region of interest" description="Disordered" evidence="1">
    <location>
        <begin position="840"/>
        <end position="880"/>
    </location>
</feature>
<dbReference type="EMBL" id="OV121140">
    <property type="protein sequence ID" value="CAH0563892.1"/>
    <property type="molecule type" value="Genomic_DNA"/>
</dbReference>
<protein>
    <submittedName>
        <fullName evidence="3">Uncharacterized protein</fullName>
    </submittedName>
</protein>
<evidence type="ECO:0000313" key="3">
    <source>
        <dbReference type="EMBL" id="CAH0563892.1"/>
    </source>
</evidence>
<evidence type="ECO:0000256" key="2">
    <source>
        <dbReference type="SAM" id="SignalP"/>
    </source>
</evidence>
<evidence type="ECO:0000256" key="1">
    <source>
        <dbReference type="SAM" id="MobiDB-lite"/>
    </source>
</evidence>
<accession>A0A9P0FPG8</accession>
<gene>
    <name evidence="3" type="ORF">MELIAE_LOCUS12577</name>
</gene>
<organism evidence="3 4">
    <name type="scientific">Brassicogethes aeneus</name>
    <name type="common">Rape pollen beetle</name>
    <name type="synonym">Meligethes aeneus</name>
    <dbReference type="NCBI Taxonomy" id="1431903"/>
    <lineage>
        <taxon>Eukaryota</taxon>
        <taxon>Metazoa</taxon>
        <taxon>Ecdysozoa</taxon>
        <taxon>Arthropoda</taxon>
        <taxon>Hexapoda</taxon>
        <taxon>Insecta</taxon>
        <taxon>Pterygota</taxon>
        <taxon>Neoptera</taxon>
        <taxon>Endopterygota</taxon>
        <taxon>Coleoptera</taxon>
        <taxon>Polyphaga</taxon>
        <taxon>Cucujiformia</taxon>
        <taxon>Nitidulidae</taxon>
        <taxon>Meligethinae</taxon>
        <taxon>Brassicogethes</taxon>
    </lineage>
</organism>
<proteinExistence type="predicted"/>
<dbReference type="Proteomes" id="UP001154078">
    <property type="component" value="Chromosome 9"/>
</dbReference>
<name>A0A9P0FPG8_BRAAE</name>
<feature type="compositionally biased region" description="Basic and acidic residues" evidence="1">
    <location>
        <begin position="668"/>
        <end position="698"/>
    </location>
</feature>
<feature type="compositionally biased region" description="Acidic residues" evidence="1">
    <location>
        <begin position="483"/>
        <end position="509"/>
    </location>
</feature>
<keyword evidence="2" id="KW-0732">Signal</keyword>
<feature type="signal peptide" evidence="2">
    <location>
        <begin position="1"/>
        <end position="18"/>
    </location>
</feature>